<feature type="region of interest" description="Disordered" evidence="1">
    <location>
        <begin position="1"/>
        <end position="20"/>
    </location>
</feature>
<keyword evidence="3" id="KW-1185">Reference proteome</keyword>
<evidence type="ECO:0000313" key="2">
    <source>
        <dbReference type="EMBL" id="KAG7666255.1"/>
    </source>
</evidence>
<dbReference type="Proteomes" id="UP000694255">
    <property type="component" value="Unassembled WGS sequence"/>
</dbReference>
<feature type="compositionally biased region" description="Basic residues" evidence="1">
    <location>
        <begin position="378"/>
        <end position="387"/>
    </location>
</feature>
<proteinExistence type="predicted"/>
<feature type="compositionally biased region" description="Polar residues" evidence="1">
    <location>
        <begin position="9"/>
        <end position="20"/>
    </location>
</feature>
<dbReference type="RefSeq" id="XP_049266487.1">
    <property type="nucleotide sequence ID" value="XM_049405821.1"/>
</dbReference>
<protein>
    <submittedName>
        <fullName evidence="2">Uncharacterized protein</fullName>
    </submittedName>
</protein>
<feature type="region of interest" description="Disordered" evidence="1">
    <location>
        <begin position="78"/>
        <end position="105"/>
    </location>
</feature>
<reference evidence="2 3" key="1">
    <citation type="journal article" date="2021" name="DNA Res.">
        <title>Genome analysis of Candida subhashii reveals its hybrid nature and dual mitochondrial genome conformations.</title>
        <authorList>
            <person name="Mixao V."/>
            <person name="Hegedusova E."/>
            <person name="Saus E."/>
            <person name="Pryszcz L.P."/>
            <person name="Cillingova A."/>
            <person name="Nosek J."/>
            <person name="Gabaldon T."/>
        </authorList>
    </citation>
    <scope>NUCLEOTIDE SEQUENCE [LARGE SCALE GENOMIC DNA]</scope>
    <source>
        <strain evidence="2 3">CBS 10753</strain>
    </source>
</reference>
<name>A0A8J5QXR9_9ASCO</name>
<accession>A0A8J5QXR9</accession>
<dbReference type="EMBL" id="JAGSYN010000027">
    <property type="protein sequence ID" value="KAG7666255.1"/>
    <property type="molecule type" value="Genomic_DNA"/>
</dbReference>
<dbReference type="AlphaFoldDB" id="A0A8J5QXR9"/>
<feature type="region of interest" description="Disordered" evidence="1">
    <location>
        <begin position="351"/>
        <end position="387"/>
    </location>
</feature>
<dbReference type="GeneID" id="73467009"/>
<sequence>MSGIEKPASTANTFPKSNEPITLEKFEQVVKSVVDRSIKSLQERIMEKLDNDFNKFLNIELEPRLEHMTQEVEAAAELIGTKEREEETETEAETLGSEETSEEASEALQYAREMAAVYKQQLAEIEERIAKIEAVKNKSNRYEEIVKTYLPSINMEPVDKPTTKEHKPIPGAIFEPREDEIIDGRDDPMIPFKLLNLQTKLEIFQVDRFEWGNMAFFYIYGDLRVPYMRKRENPEDKDKGIQWRDVAILIAEYCNLFVWDAKNFGEFMRAEPRPNQKVTHFLRELEYKLSFISDYHNRFPMIKDIVLCRLVEDFGYIIHLHDLDNAEENGFFPLCERAFFNARFPKDIEDDYQPIGNEGRSRNVQHSSKKNQASTCAGHKKSRNQSG</sequence>
<comment type="caution">
    <text evidence="2">The sequence shown here is derived from an EMBL/GenBank/DDBJ whole genome shotgun (WGS) entry which is preliminary data.</text>
</comment>
<organism evidence="2 3">
    <name type="scientific">[Candida] subhashii</name>
    <dbReference type="NCBI Taxonomy" id="561895"/>
    <lineage>
        <taxon>Eukaryota</taxon>
        <taxon>Fungi</taxon>
        <taxon>Dikarya</taxon>
        <taxon>Ascomycota</taxon>
        <taxon>Saccharomycotina</taxon>
        <taxon>Pichiomycetes</taxon>
        <taxon>Debaryomycetaceae</taxon>
        <taxon>Spathaspora</taxon>
    </lineage>
</organism>
<evidence type="ECO:0000313" key="3">
    <source>
        <dbReference type="Proteomes" id="UP000694255"/>
    </source>
</evidence>
<evidence type="ECO:0000256" key="1">
    <source>
        <dbReference type="SAM" id="MobiDB-lite"/>
    </source>
</evidence>
<gene>
    <name evidence="2" type="ORF">J8A68_000208</name>
</gene>
<feature type="compositionally biased region" description="Polar residues" evidence="1">
    <location>
        <begin position="362"/>
        <end position="375"/>
    </location>
</feature>